<keyword evidence="1" id="KW-0472">Membrane</keyword>
<gene>
    <name evidence="3" type="ORF">K489DRAFT_377300</name>
</gene>
<evidence type="ECO:0000313" key="3">
    <source>
        <dbReference type="RefSeq" id="XP_033461824.1"/>
    </source>
</evidence>
<keyword evidence="1" id="KW-1133">Transmembrane helix</keyword>
<name>A0A6J3MAB0_9PEZI</name>
<reference evidence="3" key="3">
    <citation type="submission" date="2025-08" db="UniProtKB">
        <authorList>
            <consortium name="RefSeq"/>
        </authorList>
    </citation>
    <scope>IDENTIFICATION</scope>
    <source>
        <strain evidence="3">CBS 342.82</strain>
    </source>
</reference>
<organism evidence="3">
    <name type="scientific">Dissoconium aciculare CBS 342.82</name>
    <dbReference type="NCBI Taxonomy" id="1314786"/>
    <lineage>
        <taxon>Eukaryota</taxon>
        <taxon>Fungi</taxon>
        <taxon>Dikarya</taxon>
        <taxon>Ascomycota</taxon>
        <taxon>Pezizomycotina</taxon>
        <taxon>Dothideomycetes</taxon>
        <taxon>Dothideomycetidae</taxon>
        <taxon>Mycosphaerellales</taxon>
        <taxon>Dissoconiaceae</taxon>
        <taxon>Dissoconium</taxon>
    </lineage>
</organism>
<proteinExistence type="predicted"/>
<feature type="non-terminal residue" evidence="3">
    <location>
        <position position="1"/>
    </location>
</feature>
<keyword evidence="2" id="KW-1185">Reference proteome</keyword>
<reference evidence="3" key="1">
    <citation type="submission" date="2020-01" db="EMBL/GenBank/DDBJ databases">
        <authorList>
            <consortium name="DOE Joint Genome Institute"/>
            <person name="Haridas S."/>
            <person name="Albert R."/>
            <person name="Binder M."/>
            <person name="Bloem J."/>
            <person name="Labutti K."/>
            <person name="Salamov A."/>
            <person name="Andreopoulos B."/>
            <person name="Baker S.E."/>
            <person name="Barry K."/>
            <person name="Bills G."/>
            <person name="Bluhm B.H."/>
            <person name="Cannon C."/>
            <person name="Castanera R."/>
            <person name="Culley D.E."/>
            <person name="Daum C."/>
            <person name="Ezra D."/>
            <person name="Gonzalez J.B."/>
            <person name="Henrissat B."/>
            <person name="Kuo A."/>
            <person name="Liang C."/>
            <person name="Lipzen A."/>
            <person name="Lutzoni F."/>
            <person name="Magnuson J."/>
            <person name="Mondo S."/>
            <person name="Nolan M."/>
            <person name="Ohm R."/>
            <person name="Pangilinan J."/>
            <person name="Park H.-J."/>
            <person name="Ramirez L."/>
            <person name="Alfaro M."/>
            <person name="Sun H."/>
            <person name="Tritt A."/>
            <person name="Yoshinaga Y."/>
            <person name="Zwiers L.-H."/>
            <person name="Turgeon B.G."/>
            <person name="Goodwin S.B."/>
            <person name="Spatafora J.W."/>
            <person name="Crous P.W."/>
            <person name="Grigoriev I.V."/>
        </authorList>
    </citation>
    <scope>NUCLEOTIDE SEQUENCE</scope>
    <source>
        <strain evidence="3">CBS 342.82</strain>
    </source>
</reference>
<reference evidence="3" key="2">
    <citation type="submission" date="2020-04" db="EMBL/GenBank/DDBJ databases">
        <authorList>
            <consortium name="NCBI Genome Project"/>
        </authorList>
    </citation>
    <scope>NUCLEOTIDE SEQUENCE</scope>
    <source>
        <strain evidence="3">CBS 342.82</strain>
    </source>
</reference>
<evidence type="ECO:0000313" key="2">
    <source>
        <dbReference type="Proteomes" id="UP000504637"/>
    </source>
</evidence>
<keyword evidence="1" id="KW-0812">Transmembrane</keyword>
<accession>A0A6J3MAB0</accession>
<feature type="transmembrane region" description="Helical" evidence="1">
    <location>
        <begin position="20"/>
        <end position="38"/>
    </location>
</feature>
<dbReference type="AlphaFoldDB" id="A0A6J3MAB0"/>
<sequence length="61" mass="6635">MIREGFNGTAIEFFPATLRSAYISSIIRVVIGTILCGLGSRTRRASSKPSVHEDALLIMLP</sequence>
<dbReference type="RefSeq" id="XP_033461824.1">
    <property type="nucleotide sequence ID" value="XM_033604123.1"/>
</dbReference>
<evidence type="ECO:0000256" key="1">
    <source>
        <dbReference type="SAM" id="Phobius"/>
    </source>
</evidence>
<protein>
    <submittedName>
        <fullName evidence="3">Uncharacterized protein</fullName>
    </submittedName>
</protein>
<dbReference type="Proteomes" id="UP000504637">
    <property type="component" value="Unplaced"/>
</dbReference>
<dbReference type="GeneID" id="54361923"/>